<proteinExistence type="predicted"/>
<dbReference type="PANTHER" id="PTHR47933:SF11">
    <property type="entry name" value="PENTATRICOPEPTIDE REPEAT-CONTAINING PROTEIN 2"/>
    <property type="match status" value="1"/>
</dbReference>
<dbReference type="InterPro" id="IPR051240">
    <property type="entry name" value="Mito_RNA-Proc/Resp"/>
</dbReference>
<dbReference type="KEGG" id="fcy:FRACYDRAFT_189059"/>
<evidence type="ECO:0008006" key="4">
    <source>
        <dbReference type="Google" id="ProtNLM"/>
    </source>
</evidence>
<keyword evidence="3" id="KW-1185">Reference proteome</keyword>
<sequence length="489" mass="55462">MEAEQIVKRMVDMYSEGRSTILPDLISYSMLLDAWSKSDEVGRGERAEAILDSIEERQISFDTSAYENPESTISATYVAAMRAVIRSGEDNIVERVEKIRQRAVKREELMKEMTESNLETNTHHMNSVMNSLIRVGRLSRATALLDKMEEHYRNGNYCMKPNVVSYSTLMNGWAKSTDPQKSTQTMIIFDRLKSMFLSGNQDAQPNFVSYVTLVDSIVKSGEENAAERAENIVRSMYEEYKSGKIPVKPNAQLVATVIDCWSKSGDNNAGERAEALLDWSIDIYQEDKDPKLRPIAFPFSSAITAWAKSRKFGKATHAKAILEKMKFLYKSGIIKSPPNIYCYTAVFNACAYTERDSLEKRDALKVFVDVYKEMINEDDVIPNHVTFVTVLTALRNLLAPDERRASAVGTVFEKCKEMGMCDFSVIKRLQSVVNPAQLKELVGDERVKENGDIDISLIPALWSCNVESMPKKRNRNLPRKGPAFQKKRR</sequence>
<dbReference type="Proteomes" id="UP000095751">
    <property type="component" value="Unassembled WGS sequence"/>
</dbReference>
<dbReference type="OrthoDB" id="185373at2759"/>
<dbReference type="AlphaFoldDB" id="A0A1E7F633"/>
<dbReference type="Gene3D" id="1.25.40.10">
    <property type="entry name" value="Tetratricopeptide repeat domain"/>
    <property type="match status" value="3"/>
</dbReference>
<dbReference type="InterPro" id="IPR011990">
    <property type="entry name" value="TPR-like_helical_dom_sf"/>
</dbReference>
<dbReference type="PANTHER" id="PTHR47933">
    <property type="entry name" value="PENTATRICOPEPTIDE REPEAT-CONTAINING PROTEIN 1, MITOCHONDRIAL"/>
    <property type="match status" value="1"/>
</dbReference>
<evidence type="ECO:0000313" key="3">
    <source>
        <dbReference type="Proteomes" id="UP000095751"/>
    </source>
</evidence>
<evidence type="ECO:0000313" key="2">
    <source>
        <dbReference type="EMBL" id="OEU13651.1"/>
    </source>
</evidence>
<name>A0A1E7F633_9STRA</name>
<dbReference type="GO" id="GO:0003729">
    <property type="term" value="F:mRNA binding"/>
    <property type="evidence" value="ECO:0007669"/>
    <property type="project" value="TreeGrafter"/>
</dbReference>
<dbReference type="InParanoid" id="A0A1E7F633"/>
<dbReference type="EMBL" id="KV784361">
    <property type="protein sequence ID" value="OEU13651.1"/>
    <property type="molecule type" value="Genomic_DNA"/>
</dbReference>
<accession>A0A1E7F633</accession>
<organism evidence="2 3">
    <name type="scientific">Fragilariopsis cylindrus CCMP1102</name>
    <dbReference type="NCBI Taxonomy" id="635003"/>
    <lineage>
        <taxon>Eukaryota</taxon>
        <taxon>Sar</taxon>
        <taxon>Stramenopiles</taxon>
        <taxon>Ochrophyta</taxon>
        <taxon>Bacillariophyta</taxon>
        <taxon>Bacillariophyceae</taxon>
        <taxon>Bacillariophycidae</taxon>
        <taxon>Bacillariales</taxon>
        <taxon>Bacillariaceae</taxon>
        <taxon>Fragilariopsis</taxon>
    </lineage>
</organism>
<dbReference type="Pfam" id="PF13812">
    <property type="entry name" value="PPR_3"/>
    <property type="match status" value="1"/>
</dbReference>
<protein>
    <recommendedName>
        <fullName evidence="4">Pentacotripeptide-repeat region of PRORP domain-containing protein</fullName>
    </recommendedName>
</protein>
<reference evidence="2 3" key="1">
    <citation type="submission" date="2016-09" db="EMBL/GenBank/DDBJ databases">
        <title>Extensive genetic diversity and differential bi-allelic expression allows diatom success in the polar Southern Ocean.</title>
        <authorList>
            <consortium name="DOE Joint Genome Institute"/>
            <person name="Mock T."/>
            <person name="Otillar R.P."/>
            <person name="Strauss J."/>
            <person name="Dupont C."/>
            <person name="Frickenhaus S."/>
            <person name="Maumus F."/>
            <person name="Mcmullan M."/>
            <person name="Sanges R."/>
            <person name="Schmutz J."/>
            <person name="Toseland A."/>
            <person name="Valas R."/>
            <person name="Veluchamy A."/>
            <person name="Ward B.J."/>
            <person name="Allen A."/>
            <person name="Barry K."/>
            <person name="Falciatore A."/>
            <person name="Ferrante M."/>
            <person name="Fortunato A.E."/>
            <person name="Gloeckner G."/>
            <person name="Gruber A."/>
            <person name="Hipkin R."/>
            <person name="Janech M."/>
            <person name="Kroth P."/>
            <person name="Leese F."/>
            <person name="Lindquist E."/>
            <person name="Lyon B.R."/>
            <person name="Martin J."/>
            <person name="Mayer C."/>
            <person name="Parker M."/>
            <person name="Quesneville H."/>
            <person name="Raymond J."/>
            <person name="Uhlig C."/>
            <person name="Valentin K.U."/>
            <person name="Worden A.Z."/>
            <person name="Armbrust E.V."/>
            <person name="Bowler C."/>
            <person name="Green B."/>
            <person name="Moulton V."/>
            <person name="Van Oosterhout C."/>
            <person name="Grigoriev I."/>
        </authorList>
    </citation>
    <scope>NUCLEOTIDE SEQUENCE [LARGE SCALE GENOMIC DNA]</scope>
    <source>
        <strain evidence="2 3">CCMP1102</strain>
    </source>
</reference>
<keyword evidence="1" id="KW-0677">Repeat</keyword>
<evidence type="ECO:0000256" key="1">
    <source>
        <dbReference type="ARBA" id="ARBA00022737"/>
    </source>
</evidence>
<dbReference type="InterPro" id="IPR002885">
    <property type="entry name" value="PPR_rpt"/>
</dbReference>
<gene>
    <name evidence="2" type="ORF">FRACYDRAFT_189059</name>
</gene>